<keyword evidence="4 6" id="KW-1133">Transmembrane helix</keyword>
<comment type="subcellular location">
    <subcellularLocation>
        <location evidence="1">Cell membrane</location>
        <topology evidence="1">Multi-pass membrane protein</topology>
    </subcellularLocation>
</comment>
<evidence type="ECO:0000256" key="2">
    <source>
        <dbReference type="ARBA" id="ARBA00022475"/>
    </source>
</evidence>
<feature type="domain" description="Copper resistance protein D" evidence="7">
    <location>
        <begin position="174"/>
        <end position="270"/>
    </location>
</feature>
<feature type="transmembrane region" description="Helical" evidence="6">
    <location>
        <begin position="254"/>
        <end position="273"/>
    </location>
</feature>
<evidence type="ECO:0000313" key="8">
    <source>
        <dbReference type="EMBL" id="MBD2863009.1"/>
    </source>
</evidence>
<gene>
    <name evidence="8" type="ORF">IDH45_13535</name>
</gene>
<organism evidence="8 9">
    <name type="scientific">Paenibacillus oceani</name>
    <dbReference type="NCBI Taxonomy" id="2772510"/>
    <lineage>
        <taxon>Bacteria</taxon>
        <taxon>Bacillati</taxon>
        <taxon>Bacillota</taxon>
        <taxon>Bacilli</taxon>
        <taxon>Bacillales</taxon>
        <taxon>Paenibacillaceae</taxon>
        <taxon>Paenibacillus</taxon>
    </lineage>
</organism>
<feature type="transmembrane region" description="Helical" evidence="6">
    <location>
        <begin position="40"/>
        <end position="66"/>
    </location>
</feature>
<evidence type="ECO:0000256" key="3">
    <source>
        <dbReference type="ARBA" id="ARBA00022692"/>
    </source>
</evidence>
<sequence length="361" mass="39749">MIVYISETLLYLCFALVCGAILLNFVPVSAKPDIRIPGSLLFNAVIGIAVLSFVPVIKNTIFLTQFAGPFWEIFDDVLLDLEFGKAWVWMFILCTLFLALLSLRDPARYPLANAAAALLTLGLLFSYGWASHAAGQSESWGFLAQSFHLTAASVWIGLLIAAGWFAHGTARWSEFLRWFHPLAMICVLVIVGAGFVMMAFIVPDYTNSWVVSYGQAMLIKHLLIVPVVAFGILNGLWFKSKVRTNPGFDPRRWLRAESVILLLVFAATAFMGMQRPPHDDPENPELPVPSALFRLIHGDGVSVNMQVELGFQPLGIGLAALSLLLLYFIFRSGKNNSPRAAVCFGVAFTISAYLAAMLSIR</sequence>
<accession>A0A927C7V3</accession>
<dbReference type="PANTHER" id="PTHR34820">
    <property type="entry name" value="INNER MEMBRANE PROTEIN YEBZ"/>
    <property type="match status" value="1"/>
</dbReference>
<dbReference type="Pfam" id="PF05425">
    <property type="entry name" value="CopD"/>
    <property type="match status" value="1"/>
</dbReference>
<comment type="caution">
    <text evidence="8">The sequence shown here is derived from an EMBL/GenBank/DDBJ whole genome shotgun (WGS) entry which is preliminary data.</text>
</comment>
<dbReference type="PANTHER" id="PTHR34820:SF4">
    <property type="entry name" value="INNER MEMBRANE PROTEIN YEBZ"/>
    <property type="match status" value="1"/>
</dbReference>
<evidence type="ECO:0000313" key="9">
    <source>
        <dbReference type="Proteomes" id="UP000639396"/>
    </source>
</evidence>
<proteinExistence type="predicted"/>
<protein>
    <submittedName>
        <fullName evidence="8">Copper resistance D family protein</fullName>
    </submittedName>
</protein>
<dbReference type="EMBL" id="JACXJA010000016">
    <property type="protein sequence ID" value="MBD2863009.1"/>
    <property type="molecule type" value="Genomic_DNA"/>
</dbReference>
<evidence type="ECO:0000256" key="5">
    <source>
        <dbReference type="ARBA" id="ARBA00023136"/>
    </source>
</evidence>
<dbReference type="InterPro" id="IPR032694">
    <property type="entry name" value="CopC/D"/>
</dbReference>
<feature type="transmembrane region" description="Helical" evidence="6">
    <location>
        <begin position="311"/>
        <end position="330"/>
    </location>
</feature>
<evidence type="ECO:0000256" key="6">
    <source>
        <dbReference type="SAM" id="Phobius"/>
    </source>
</evidence>
<feature type="transmembrane region" description="Helical" evidence="6">
    <location>
        <begin position="178"/>
        <end position="201"/>
    </location>
</feature>
<evidence type="ECO:0000259" key="7">
    <source>
        <dbReference type="Pfam" id="PF05425"/>
    </source>
</evidence>
<keyword evidence="2" id="KW-1003">Cell membrane</keyword>
<dbReference type="GO" id="GO:0006825">
    <property type="term" value="P:copper ion transport"/>
    <property type="evidence" value="ECO:0007669"/>
    <property type="project" value="InterPro"/>
</dbReference>
<feature type="transmembrane region" description="Helical" evidence="6">
    <location>
        <begin position="142"/>
        <end position="166"/>
    </location>
</feature>
<evidence type="ECO:0000256" key="4">
    <source>
        <dbReference type="ARBA" id="ARBA00022989"/>
    </source>
</evidence>
<dbReference type="InterPro" id="IPR008457">
    <property type="entry name" value="Cu-R_CopD_dom"/>
</dbReference>
<keyword evidence="9" id="KW-1185">Reference proteome</keyword>
<name>A0A927C7V3_9BACL</name>
<feature type="transmembrane region" description="Helical" evidence="6">
    <location>
        <begin position="213"/>
        <end position="233"/>
    </location>
</feature>
<dbReference type="GO" id="GO:0005886">
    <property type="term" value="C:plasma membrane"/>
    <property type="evidence" value="ECO:0007669"/>
    <property type="project" value="UniProtKB-SubCell"/>
</dbReference>
<keyword evidence="5 6" id="KW-0472">Membrane</keyword>
<feature type="transmembrane region" description="Helical" evidence="6">
    <location>
        <begin position="342"/>
        <end position="360"/>
    </location>
</feature>
<feature type="transmembrane region" description="Helical" evidence="6">
    <location>
        <begin position="6"/>
        <end position="28"/>
    </location>
</feature>
<feature type="transmembrane region" description="Helical" evidence="6">
    <location>
        <begin position="86"/>
        <end position="103"/>
    </location>
</feature>
<feature type="transmembrane region" description="Helical" evidence="6">
    <location>
        <begin position="110"/>
        <end position="130"/>
    </location>
</feature>
<reference evidence="8" key="1">
    <citation type="submission" date="2020-09" db="EMBL/GenBank/DDBJ databases">
        <title>A novel bacterium of genus Paenibacillus, isolated from South China Sea.</title>
        <authorList>
            <person name="Huang H."/>
            <person name="Mo K."/>
            <person name="Hu Y."/>
        </authorList>
    </citation>
    <scope>NUCLEOTIDE SEQUENCE</scope>
    <source>
        <strain evidence="8">IB182363</strain>
    </source>
</reference>
<dbReference type="AlphaFoldDB" id="A0A927C7V3"/>
<keyword evidence="3 6" id="KW-0812">Transmembrane</keyword>
<dbReference type="Proteomes" id="UP000639396">
    <property type="component" value="Unassembled WGS sequence"/>
</dbReference>
<evidence type="ECO:0000256" key="1">
    <source>
        <dbReference type="ARBA" id="ARBA00004651"/>
    </source>
</evidence>
<dbReference type="RefSeq" id="WP_190928424.1">
    <property type="nucleotide sequence ID" value="NZ_JACXJA010000016.1"/>
</dbReference>